<name>A0ABR4I6P8_9EURO</name>
<reference evidence="8 9" key="1">
    <citation type="submission" date="2024-07" db="EMBL/GenBank/DDBJ databases">
        <title>Section-level genome sequencing and comparative genomics of Aspergillus sections Usti and Cavernicolus.</title>
        <authorList>
            <consortium name="Lawrence Berkeley National Laboratory"/>
            <person name="Nybo J.L."/>
            <person name="Vesth T.C."/>
            <person name="Theobald S."/>
            <person name="Frisvad J.C."/>
            <person name="Larsen T.O."/>
            <person name="Kjaerboelling I."/>
            <person name="Rothschild-Mancinelli K."/>
            <person name="Lyhne E.K."/>
            <person name="Kogle M.E."/>
            <person name="Barry K."/>
            <person name="Clum A."/>
            <person name="Na H."/>
            <person name="Ledsgaard L."/>
            <person name="Lin J."/>
            <person name="Lipzen A."/>
            <person name="Kuo A."/>
            <person name="Riley R."/>
            <person name="Mondo S."/>
            <person name="LaButti K."/>
            <person name="Haridas S."/>
            <person name="Pangalinan J."/>
            <person name="Salamov A.A."/>
            <person name="Simmons B.A."/>
            <person name="Magnuson J.K."/>
            <person name="Chen J."/>
            <person name="Drula E."/>
            <person name="Henrissat B."/>
            <person name="Wiebenga A."/>
            <person name="Lubbers R.J."/>
            <person name="Gomes A.C."/>
            <person name="Makela M.R."/>
            <person name="Stajich J."/>
            <person name="Grigoriev I.V."/>
            <person name="Mortensen U.H."/>
            <person name="De vries R.P."/>
            <person name="Baker S.E."/>
            <person name="Andersen M.R."/>
        </authorList>
    </citation>
    <scope>NUCLEOTIDE SEQUENCE [LARGE SCALE GENOMIC DNA]</scope>
    <source>
        <strain evidence="8 9">CBS 600.67</strain>
    </source>
</reference>
<dbReference type="EMBL" id="JBFXLS010000052">
    <property type="protein sequence ID" value="KAL2823433.1"/>
    <property type="molecule type" value="Genomic_DNA"/>
</dbReference>
<evidence type="ECO:0000313" key="9">
    <source>
        <dbReference type="Proteomes" id="UP001610335"/>
    </source>
</evidence>
<dbReference type="SUPFAM" id="SSF51735">
    <property type="entry name" value="NAD(P)-binding Rossmann-fold domains"/>
    <property type="match status" value="1"/>
</dbReference>
<feature type="domain" description="Enoyl reductase (ER)" evidence="7">
    <location>
        <begin position="19"/>
        <end position="315"/>
    </location>
</feature>
<dbReference type="SMART" id="SM00829">
    <property type="entry name" value="PKS_ER"/>
    <property type="match status" value="1"/>
</dbReference>
<comment type="similarity">
    <text evidence="2">Belongs to the zinc-containing alcohol dehydrogenase family.</text>
</comment>
<comment type="caution">
    <text evidence="8">The sequence shown here is derived from an EMBL/GenBank/DDBJ whole genome shotgun (WGS) entry which is preliminary data.</text>
</comment>
<evidence type="ECO:0000256" key="4">
    <source>
        <dbReference type="ARBA" id="ARBA00022833"/>
    </source>
</evidence>
<dbReference type="Pfam" id="PF08240">
    <property type="entry name" value="ADH_N"/>
    <property type="match status" value="1"/>
</dbReference>
<evidence type="ECO:0000313" key="8">
    <source>
        <dbReference type="EMBL" id="KAL2823433.1"/>
    </source>
</evidence>
<proteinExistence type="inferred from homology"/>
<dbReference type="PANTHER" id="PTHR42940:SF3">
    <property type="entry name" value="ALCOHOL DEHYDROGENASE 1-RELATED"/>
    <property type="match status" value="1"/>
</dbReference>
<dbReference type="InterPro" id="IPR011032">
    <property type="entry name" value="GroES-like_sf"/>
</dbReference>
<dbReference type="InterPro" id="IPR020843">
    <property type="entry name" value="ER"/>
</dbReference>
<organism evidence="8 9">
    <name type="scientific">Aspergillus cavernicola</name>
    <dbReference type="NCBI Taxonomy" id="176166"/>
    <lineage>
        <taxon>Eukaryota</taxon>
        <taxon>Fungi</taxon>
        <taxon>Dikarya</taxon>
        <taxon>Ascomycota</taxon>
        <taxon>Pezizomycotina</taxon>
        <taxon>Eurotiomycetes</taxon>
        <taxon>Eurotiomycetidae</taxon>
        <taxon>Eurotiales</taxon>
        <taxon>Aspergillaceae</taxon>
        <taxon>Aspergillus</taxon>
        <taxon>Aspergillus subgen. Nidulantes</taxon>
    </lineage>
</organism>
<protein>
    <submittedName>
        <fullName evidence="8">Chaperonin 10-like protein</fullName>
    </submittedName>
</protein>
<gene>
    <name evidence="8" type="ORF">BDW59DRAFT_173435</name>
</gene>
<keyword evidence="3" id="KW-0479">Metal-binding</keyword>
<dbReference type="Proteomes" id="UP001610335">
    <property type="component" value="Unassembled WGS sequence"/>
</dbReference>
<keyword evidence="6" id="KW-0520">NAD</keyword>
<dbReference type="InterPro" id="IPR036291">
    <property type="entry name" value="NAD(P)-bd_dom_sf"/>
</dbReference>
<dbReference type="PANTHER" id="PTHR42940">
    <property type="entry name" value="ALCOHOL DEHYDROGENASE 1-RELATED"/>
    <property type="match status" value="1"/>
</dbReference>
<evidence type="ECO:0000256" key="6">
    <source>
        <dbReference type="ARBA" id="ARBA00023027"/>
    </source>
</evidence>
<keyword evidence="5" id="KW-0560">Oxidoreductase</keyword>
<evidence type="ECO:0000256" key="3">
    <source>
        <dbReference type="ARBA" id="ARBA00022723"/>
    </source>
</evidence>
<accession>A0ABR4I6P8</accession>
<sequence>MPGAPVPLTQKAIVTPNMGKHLDLHTRTIAVQDPAPGEVVVRIVYSGICRSDVSFSVGPGSGYPKNNHIAGHEGIGNIVKCQDPSFVGRSVRIRYLAETCGSCTQCQGPKHITGTFQGYATVPLSCLLPIPDSLSLHTDVDDIDPAYYAAALCSGSTALTALQSASLKPGDILVVIGIADFHARVIGVDLRHKIEKLSSQEQDQIGGIFLCARAVESQGVPRAAEAVVVSSSGFSAFHRSDEYVCDGGRIVCVGVPKGLNMVSVPLHALERNLHLLMEYIRSGQIKPCVTKVTLDDIPQQMQRILDCETLGKVVACVNDPLVVGMSDS</sequence>
<keyword evidence="9" id="KW-1185">Reference proteome</keyword>
<evidence type="ECO:0000259" key="7">
    <source>
        <dbReference type="SMART" id="SM00829"/>
    </source>
</evidence>
<evidence type="ECO:0000256" key="5">
    <source>
        <dbReference type="ARBA" id="ARBA00023002"/>
    </source>
</evidence>
<dbReference type="SUPFAM" id="SSF50129">
    <property type="entry name" value="GroES-like"/>
    <property type="match status" value="1"/>
</dbReference>
<keyword evidence="4" id="KW-0862">Zinc</keyword>
<comment type="cofactor">
    <cofactor evidence="1">
        <name>Zn(2+)</name>
        <dbReference type="ChEBI" id="CHEBI:29105"/>
    </cofactor>
</comment>
<dbReference type="Gene3D" id="3.90.180.10">
    <property type="entry name" value="Medium-chain alcohol dehydrogenases, catalytic domain"/>
    <property type="match status" value="1"/>
</dbReference>
<dbReference type="InterPro" id="IPR013154">
    <property type="entry name" value="ADH-like_N"/>
</dbReference>
<evidence type="ECO:0000256" key="1">
    <source>
        <dbReference type="ARBA" id="ARBA00001947"/>
    </source>
</evidence>
<evidence type="ECO:0000256" key="2">
    <source>
        <dbReference type="ARBA" id="ARBA00008072"/>
    </source>
</evidence>